<proteinExistence type="inferred from homology"/>
<evidence type="ECO:0000259" key="3">
    <source>
        <dbReference type="PROSITE" id="PS50240"/>
    </source>
</evidence>
<evidence type="ECO:0000256" key="2">
    <source>
        <dbReference type="ARBA" id="ARBA00024195"/>
    </source>
</evidence>
<dbReference type="PROSITE" id="PS00135">
    <property type="entry name" value="TRYPSIN_SER"/>
    <property type="match status" value="1"/>
</dbReference>
<dbReference type="InterPro" id="IPR001254">
    <property type="entry name" value="Trypsin_dom"/>
</dbReference>
<dbReference type="Proteomes" id="UP000694865">
    <property type="component" value="Unplaced"/>
</dbReference>
<sequence length="149" mass="16590">MCLFRLVVTYDRYALCKMTFSDPVGRECVISGWGSFEYNAEISQILQEVQLTILDANDCYEYFVHKYTSEATAYSMMCAGNTGNCTGICFGDSGGPLVCNKIDGRWYLAGISSWMYCGCGDSKYSSGFSRVTSAHAWIQEIIANDSEQE</sequence>
<dbReference type="Gene3D" id="2.40.10.10">
    <property type="entry name" value="Trypsin-like serine proteases"/>
    <property type="match status" value="1"/>
</dbReference>
<dbReference type="InterPro" id="IPR009003">
    <property type="entry name" value="Peptidase_S1_PA"/>
</dbReference>
<gene>
    <name evidence="5" type="primary">LOC102807257</name>
</gene>
<dbReference type="RefSeq" id="XP_006814878.1">
    <property type="nucleotide sequence ID" value="XM_006814815.1"/>
</dbReference>
<name>A0ABM0M4D7_SACKO</name>
<organism evidence="4 5">
    <name type="scientific">Saccoglossus kowalevskii</name>
    <name type="common">Acorn worm</name>
    <dbReference type="NCBI Taxonomy" id="10224"/>
    <lineage>
        <taxon>Eukaryota</taxon>
        <taxon>Metazoa</taxon>
        <taxon>Hemichordata</taxon>
        <taxon>Enteropneusta</taxon>
        <taxon>Harrimaniidae</taxon>
        <taxon>Saccoglossus</taxon>
    </lineage>
</organism>
<dbReference type="Pfam" id="PF00089">
    <property type="entry name" value="Trypsin"/>
    <property type="match status" value="1"/>
</dbReference>
<reference evidence="5" key="1">
    <citation type="submission" date="2025-08" db="UniProtKB">
        <authorList>
            <consortium name="RefSeq"/>
        </authorList>
    </citation>
    <scope>IDENTIFICATION</scope>
    <source>
        <tissue evidence="5">Testes</tissue>
    </source>
</reference>
<dbReference type="InterPro" id="IPR033116">
    <property type="entry name" value="TRYPSIN_SER"/>
</dbReference>
<dbReference type="PANTHER" id="PTHR24256">
    <property type="entry name" value="TRYPTASE-RELATED"/>
    <property type="match status" value="1"/>
</dbReference>
<feature type="domain" description="Peptidase S1" evidence="3">
    <location>
        <begin position="1"/>
        <end position="143"/>
    </location>
</feature>
<dbReference type="InterPro" id="IPR051487">
    <property type="entry name" value="Ser/Thr_Proteases_Immune/Dev"/>
</dbReference>
<comment type="similarity">
    <text evidence="2">Belongs to the peptidase S1 family. CLIP subfamily.</text>
</comment>
<protein>
    <submittedName>
        <fullName evidence="5">Transmembrane protease serine 9-like</fullName>
    </submittedName>
</protein>
<evidence type="ECO:0000313" key="4">
    <source>
        <dbReference type="Proteomes" id="UP000694865"/>
    </source>
</evidence>
<keyword evidence="1" id="KW-1015">Disulfide bond</keyword>
<dbReference type="SUPFAM" id="SSF50494">
    <property type="entry name" value="Trypsin-like serine proteases"/>
    <property type="match status" value="1"/>
</dbReference>
<accession>A0ABM0M4D7</accession>
<dbReference type="PROSITE" id="PS50240">
    <property type="entry name" value="TRYPSIN_DOM"/>
    <property type="match status" value="1"/>
</dbReference>
<dbReference type="GeneID" id="102807257"/>
<dbReference type="SMART" id="SM00020">
    <property type="entry name" value="Tryp_SPc"/>
    <property type="match status" value="1"/>
</dbReference>
<dbReference type="InterPro" id="IPR043504">
    <property type="entry name" value="Peptidase_S1_PA_chymotrypsin"/>
</dbReference>
<keyword evidence="4" id="KW-1185">Reference proteome</keyword>
<evidence type="ECO:0000313" key="5">
    <source>
        <dbReference type="RefSeq" id="XP_006814878.1"/>
    </source>
</evidence>
<evidence type="ECO:0000256" key="1">
    <source>
        <dbReference type="ARBA" id="ARBA00023157"/>
    </source>
</evidence>